<feature type="binding site" evidence="12">
    <location>
        <position position="317"/>
    </location>
    <ligand>
        <name>UDP-N-acetyl-alpha-D-glucosamine</name>
        <dbReference type="ChEBI" id="CHEBI:57705"/>
    </ligand>
</feature>
<keyword evidence="8 12" id="KW-0131">Cell cycle</keyword>
<evidence type="ECO:0000313" key="14">
    <source>
        <dbReference type="EMBL" id="WXB06601.1"/>
    </source>
</evidence>
<feature type="modified residue" description="2-(S-cysteinyl)pyruvic acid O-phosphothioketal" evidence="12">
    <location>
        <position position="116"/>
    </location>
</feature>
<comment type="similarity">
    <text evidence="10 12">Belongs to the EPSP synthase family. MurA subfamily.</text>
</comment>
<feature type="active site" description="Proton donor" evidence="12">
    <location>
        <position position="116"/>
    </location>
</feature>
<comment type="subcellular location">
    <subcellularLocation>
        <location evidence="1 12">Cytoplasm</location>
    </subcellularLocation>
</comment>
<organism evidence="14 15">
    <name type="scientific">Pendulispora rubella</name>
    <dbReference type="NCBI Taxonomy" id="2741070"/>
    <lineage>
        <taxon>Bacteria</taxon>
        <taxon>Pseudomonadati</taxon>
        <taxon>Myxococcota</taxon>
        <taxon>Myxococcia</taxon>
        <taxon>Myxococcales</taxon>
        <taxon>Sorangiineae</taxon>
        <taxon>Pendulisporaceae</taxon>
        <taxon>Pendulispora</taxon>
    </lineage>
</organism>
<feature type="domain" description="Enolpyruvate transferase" evidence="13">
    <location>
        <begin position="6"/>
        <end position="417"/>
    </location>
</feature>
<feature type="binding site" evidence="12">
    <location>
        <position position="92"/>
    </location>
    <ligand>
        <name>UDP-N-acetyl-alpha-D-glucosamine</name>
        <dbReference type="ChEBI" id="CHEBI:57705"/>
    </ligand>
</feature>
<keyword evidence="7 12" id="KW-0573">Peptidoglycan synthesis</keyword>
<dbReference type="PANTHER" id="PTHR43783">
    <property type="entry name" value="UDP-N-ACETYLGLUCOSAMINE 1-CARBOXYVINYLTRANSFERASE"/>
    <property type="match status" value="1"/>
</dbReference>
<comment type="caution">
    <text evidence="12">Lacks conserved residue(s) required for the propagation of feature annotation.</text>
</comment>
<evidence type="ECO:0000256" key="8">
    <source>
        <dbReference type="ARBA" id="ARBA00023306"/>
    </source>
</evidence>
<protein>
    <recommendedName>
        <fullName evidence="12">UDP-N-acetylglucosamine 1-carboxyvinyltransferase</fullName>
        <ecNumber evidence="12">2.5.1.7</ecNumber>
    </recommendedName>
    <alternativeName>
        <fullName evidence="12">Enoylpyruvate transferase</fullName>
    </alternativeName>
    <alternativeName>
        <fullName evidence="12">UDP-N-acetylglucosamine enolpyruvyl transferase</fullName>
        <shortName evidence="12">EPT</shortName>
    </alternativeName>
</protein>
<evidence type="ECO:0000256" key="4">
    <source>
        <dbReference type="ARBA" id="ARBA00022618"/>
    </source>
</evidence>
<evidence type="ECO:0000256" key="11">
    <source>
        <dbReference type="ARBA" id="ARBA00047527"/>
    </source>
</evidence>
<dbReference type="RefSeq" id="WP_394836250.1">
    <property type="nucleotide sequence ID" value="NZ_CP089929.1"/>
</dbReference>
<keyword evidence="4 12" id="KW-0132">Cell division</keyword>
<keyword evidence="6 12" id="KW-0133">Cell shape</keyword>
<dbReference type="Pfam" id="PF00275">
    <property type="entry name" value="EPSP_synthase"/>
    <property type="match status" value="1"/>
</dbReference>
<evidence type="ECO:0000313" key="15">
    <source>
        <dbReference type="Proteomes" id="UP001374803"/>
    </source>
</evidence>
<feature type="binding site" evidence="12">
    <location>
        <begin position="22"/>
        <end position="23"/>
    </location>
    <ligand>
        <name>phosphoenolpyruvate</name>
        <dbReference type="ChEBI" id="CHEBI:58702"/>
    </ligand>
</feature>
<evidence type="ECO:0000256" key="9">
    <source>
        <dbReference type="ARBA" id="ARBA00023316"/>
    </source>
</evidence>
<dbReference type="EC" id="2.5.1.7" evidence="12"/>
<dbReference type="NCBIfam" id="TIGR01072">
    <property type="entry name" value="murA"/>
    <property type="match status" value="1"/>
</dbReference>
<evidence type="ECO:0000256" key="10">
    <source>
        <dbReference type="ARBA" id="ARBA00038367"/>
    </source>
</evidence>
<keyword evidence="9 12" id="KW-0961">Cell wall biogenesis/degradation</keyword>
<sequence>MDAIRVRGGATLRGKVRISGAKNAALPILCATLLSDGASRLRNVPALRDIHTTSALLRFLGRGVEIHGPEVHVAAGSNVRPEAPYELVKQMRASVLVLGPLLARFGRAKVSLPGGCAIGARPIDQHLKGLEAMGANIRLERGYVIAEGPNGGGRLRGAEVYFDLPTVTGTENLMMAAALAKGRTTLLNCAKEPEVEELGRILNKMGAEVDGAGTDVIHIVGQDQGELAPFDHAIIPDRIEAGTYMVAAAVTGGDVLVEGAELSDLEALVAKMRQANVKVESVAAEDGSGSGGVRVWRDGPLKSVDVTTAPHPGFPTDMQAQFLVMMSLARGESVISETIFENRFMHVPELTRMGANVALRGNVAVVQGVDRLYGASVMATDLRASASLVIAGLVADGETEVRRVYHLDRGYERIEEKFGGLGAQITRVKGAEG</sequence>
<proteinExistence type="inferred from homology"/>
<dbReference type="NCBIfam" id="NF006873">
    <property type="entry name" value="PRK09369.1"/>
    <property type="match status" value="1"/>
</dbReference>
<keyword evidence="5 12" id="KW-0808">Transferase</keyword>
<dbReference type="PANTHER" id="PTHR43783:SF1">
    <property type="entry name" value="UDP-N-ACETYLGLUCOSAMINE 1-CARBOXYVINYLTRANSFERASE"/>
    <property type="match status" value="1"/>
</dbReference>
<evidence type="ECO:0000256" key="6">
    <source>
        <dbReference type="ARBA" id="ARBA00022960"/>
    </source>
</evidence>
<feature type="binding site" evidence="12">
    <location>
        <position position="339"/>
    </location>
    <ligand>
        <name>UDP-N-acetyl-alpha-D-glucosamine</name>
        <dbReference type="ChEBI" id="CHEBI:57705"/>
    </ligand>
</feature>
<dbReference type="EMBL" id="CP089983">
    <property type="protein sequence ID" value="WXB06601.1"/>
    <property type="molecule type" value="Genomic_DNA"/>
</dbReference>
<comment type="pathway">
    <text evidence="2 12">Cell wall biogenesis; peptidoglycan biosynthesis.</text>
</comment>
<dbReference type="InterPro" id="IPR013792">
    <property type="entry name" value="RNA3'P_cycl/enolpyr_Trfase_a/b"/>
</dbReference>
<name>A0ABZ2L9V5_9BACT</name>
<dbReference type="Proteomes" id="UP001374803">
    <property type="component" value="Chromosome"/>
</dbReference>
<dbReference type="InterPro" id="IPR036968">
    <property type="entry name" value="Enolpyruvate_Tfrase_sf"/>
</dbReference>
<dbReference type="GO" id="GO:0008760">
    <property type="term" value="F:UDP-N-acetylglucosamine 1-carboxyvinyltransferase activity"/>
    <property type="evidence" value="ECO:0007669"/>
    <property type="project" value="UniProtKB-EC"/>
</dbReference>
<keyword evidence="15" id="KW-1185">Reference proteome</keyword>
<evidence type="ECO:0000259" key="13">
    <source>
        <dbReference type="Pfam" id="PF00275"/>
    </source>
</evidence>
<dbReference type="Gene3D" id="3.65.10.10">
    <property type="entry name" value="Enolpyruvate transferase domain"/>
    <property type="match status" value="2"/>
</dbReference>
<evidence type="ECO:0000256" key="7">
    <source>
        <dbReference type="ARBA" id="ARBA00022984"/>
    </source>
</evidence>
<evidence type="ECO:0000256" key="2">
    <source>
        <dbReference type="ARBA" id="ARBA00004752"/>
    </source>
</evidence>
<accession>A0ABZ2L9V5</accession>
<evidence type="ECO:0000256" key="5">
    <source>
        <dbReference type="ARBA" id="ARBA00022679"/>
    </source>
</evidence>
<reference evidence="14" key="1">
    <citation type="submission" date="2021-12" db="EMBL/GenBank/DDBJ databases">
        <title>Discovery of the Pendulisporaceae a myxobacterial family with distinct sporulation behavior and unique specialized metabolism.</title>
        <authorList>
            <person name="Garcia R."/>
            <person name="Popoff A."/>
            <person name="Bader C.D."/>
            <person name="Loehr J."/>
            <person name="Walesch S."/>
            <person name="Walt C."/>
            <person name="Boldt J."/>
            <person name="Bunk B."/>
            <person name="Haeckl F.J.F.P.J."/>
            <person name="Gunesch A.P."/>
            <person name="Birkelbach J."/>
            <person name="Nuebel U."/>
            <person name="Pietschmann T."/>
            <person name="Bach T."/>
            <person name="Mueller R."/>
        </authorList>
    </citation>
    <scope>NUCLEOTIDE SEQUENCE</scope>
    <source>
        <strain evidence="14">MSr11367</strain>
    </source>
</reference>
<feature type="binding site" evidence="12">
    <location>
        <begin position="121"/>
        <end position="125"/>
    </location>
    <ligand>
        <name>UDP-N-acetyl-alpha-D-glucosamine</name>
        <dbReference type="ChEBI" id="CHEBI:57705"/>
    </ligand>
</feature>
<evidence type="ECO:0000256" key="12">
    <source>
        <dbReference type="HAMAP-Rule" id="MF_00111"/>
    </source>
</evidence>
<dbReference type="CDD" id="cd01555">
    <property type="entry name" value="UdpNAET"/>
    <property type="match status" value="1"/>
</dbReference>
<dbReference type="SUPFAM" id="SSF55205">
    <property type="entry name" value="EPT/RTPC-like"/>
    <property type="match status" value="1"/>
</dbReference>
<keyword evidence="3 12" id="KW-0963">Cytoplasm</keyword>
<keyword evidence="12" id="KW-0670">Pyruvate</keyword>
<evidence type="ECO:0000256" key="1">
    <source>
        <dbReference type="ARBA" id="ARBA00004496"/>
    </source>
</evidence>
<dbReference type="InterPro" id="IPR001986">
    <property type="entry name" value="Enolpyruvate_Tfrase_dom"/>
</dbReference>
<dbReference type="InterPro" id="IPR005750">
    <property type="entry name" value="UDP_GlcNAc_COvinyl_MurA"/>
</dbReference>
<dbReference type="InterPro" id="IPR050068">
    <property type="entry name" value="MurA_subfamily"/>
</dbReference>
<dbReference type="HAMAP" id="MF_00111">
    <property type="entry name" value="MurA"/>
    <property type="match status" value="1"/>
</dbReference>
<comment type="catalytic activity">
    <reaction evidence="11 12">
        <text>phosphoenolpyruvate + UDP-N-acetyl-alpha-D-glucosamine = UDP-N-acetyl-3-O-(1-carboxyvinyl)-alpha-D-glucosamine + phosphate</text>
        <dbReference type="Rhea" id="RHEA:18681"/>
        <dbReference type="ChEBI" id="CHEBI:43474"/>
        <dbReference type="ChEBI" id="CHEBI:57705"/>
        <dbReference type="ChEBI" id="CHEBI:58702"/>
        <dbReference type="ChEBI" id="CHEBI:68483"/>
        <dbReference type="EC" id="2.5.1.7"/>
    </reaction>
</comment>
<gene>
    <name evidence="12 14" type="primary">murA</name>
    <name evidence="14" type="ORF">LVJ94_04990</name>
</gene>
<comment type="function">
    <text evidence="12">Cell wall formation. Adds enolpyruvyl to UDP-N-acetylglucosamine.</text>
</comment>
<evidence type="ECO:0000256" key="3">
    <source>
        <dbReference type="ARBA" id="ARBA00022490"/>
    </source>
</evidence>